<dbReference type="GO" id="GO:0015418">
    <property type="term" value="F:ABC-type quaternary ammonium compound transporting activity"/>
    <property type="evidence" value="ECO:0007669"/>
    <property type="project" value="UniProtKB-EC"/>
</dbReference>
<evidence type="ECO:0000256" key="1">
    <source>
        <dbReference type="ARBA" id="ARBA00022448"/>
    </source>
</evidence>
<dbReference type="EMBL" id="JARQAZ010000008">
    <property type="protein sequence ID" value="MDT2771290.1"/>
    <property type="molecule type" value="Genomic_DNA"/>
</dbReference>
<dbReference type="Proteomes" id="UP001180842">
    <property type="component" value="Unassembled WGS sequence"/>
</dbReference>
<dbReference type="InterPro" id="IPR003439">
    <property type="entry name" value="ABC_transporter-like_ATP-bd"/>
</dbReference>
<dbReference type="SUPFAM" id="SSF52540">
    <property type="entry name" value="P-loop containing nucleoside triphosphate hydrolases"/>
    <property type="match status" value="1"/>
</dbReference>
<feature type="domain" description="ABC transporter" evidence="10">
    <location>
        <begin position="3"/>
        <end position="227"/>
    </location>
</feature>
<dbReference type="GO" id="GO:0015408">
    <property type="term" value="F:ABC-type ferric iron transporter activity"/>
    <property type="evidence" value="ECO:0007669"/>
    <property type="project" value="InterPro"/>
</dbReference>
<keyword evidence="14" id="KW-1185">Reference proteome</keyword>
<keyword evidence="8" id="KW-0472">Membrane</keyword>
<gene>
    <name evidence="11" type="ORF">P7H00_12910</name>
    <name evidence="12" type="ORF">P7H46_10610</name>
</gene>
<name>A0AAE4I5I0_9ENTE</name>
<keyword evidence="6" id="KW-0408">Iron</keyword>
<dbReference type="RefSeq" id="WP_067623974.1">
    <property type="nucleotide sequence ID" value="NZ_BAAAXL010000019.1"/>
</dbReference>
<evidence type="ECO:0000256" key="6">
    <source>
        <dbReference type="ARBA" id="ARBA00023004"/>
    </source>
</evidence>
<evidence type="ECO:0000256" key="8">
    <source>
        <dbReference type="ARBA" id="ARBA00023136"/>
    </source>
</evidence>
<evidence type="ECO:0000313" key="13">
    <source>
        <dbReference type="Proteomes" id="UP001180842"/>
    </source>
</evidence>
<keyword evidence="5 11" id="KW-0067">ATP-binding</keyword>
<dbReference type="InterPro" id="IPR015853">
    <property type="entry name" value="ABC_transpr_FbpC"/>
</dbReference>
<evidence type="ECO:0000313" key="14">
    <source>
        <dbReference type="Proteomes" id="UP001269061"/>
    </source>
</evidence>
<evidence type="ECO:0000256" key="7">
    <source>
        <dbReference type="ARBA" id="ARBA00023065"/>
    </source>
</evidence>
<dbReference type="SMART" id="SM00382">
    <property type="entry name" value="AAA"/>
    <property type="match status" value="1"/>
</dbReference>
<dbReference type="FunFam" id="3.40.50.300:FF:000425">
    <property type="entry name" value="Probable ABC transporter, ATP-binding subunit"/>
    <property type="match status" value="1"/>
</dbReference>
<accession>A0AAE4I5I0</accession>
<dbReference type="PANTHER" id="PTHR42781">
    <property type="entry name" value="SPERMIDINE/PUTRESCINE IMPORT ATP-BINDING PROTEIN POTA"/>
    <property type="match status" value="1"/>
</dbReference>
<reference evidence="11 14" key="1">
    <citation type="submission" date="2023-03" db="EMBL/GenBank/DDBJ databases">
        <authorList>
            <person name="Shen W."/>
            <person name="Cai J."/>
        </authorList>
    </citation>
    <scope>NUCLEOTIDE SEQUENCE</scope>
    <source>
        <strain evidence="11">P69-2</strain>
        <strain evidence="12 14">Y59</strain>
    </source>
</reference>
<evidence type="ECO:0000313" key="12">
    <source>
        <dbReference type="EMBL" id="MDT2771290.1"/>
    </source>
</evidence>
<dbReference type="AlphaFoldDB" id="A0AAE4I5I0"/>
<dbReference type="GO" id="GO:0005524">
    <property type="term" value="F:ATP binding"/>
    <property type="evidence" value="ECO:0007669"/>
    <property type="project" value="UniProtKB-KW"/>
</dbReference>
<dbReference type="Gene3D" id="3.40.50.300">
    <property type="entry name" value="P-loop containing nucleotide triphosphate hydrolases"/>
    <property type="match status" value="1"/>
</dbReference>
<organism evidence="11 13">
    <name type="scientific">Enterococcus pseudoavium</name>
    <dbReference type="NCBI Taxonomy" id="44007"/>
    <lineage>
        <taxon>Bacteria</taxon>
        <taxon>Bacillati</taxon>
        <taxon>Bacillota</taxon>
        <taxon>Bacilli</taxon>
        <taxon>Lactobacillales</taxon>
        <taxon>Enterococcaceae</taxon>
        <taxon>Enterococcus</taxon>
    </lineage>
</organism>
<evidence type="ECO:0000313" key="11">
    <source>
        <dbReference type="EMBL" id="MDT2738011.1"/>
    </source>
</evidence>
<evidence type="ECO:0000256" key="4">
    <source>
        <dbReference type="ARBA" id="ARBA00022741"/>
    </source>
</evidence>
<dbReference type="InterPro" id="IPR003593">
    <property type="entry name" value="AAA+_ATPase"/>
</dbReference>
<dbReference type="InterPro" id="IPR017871">
    <property type="entry name" value="ABC_transporter-like_CS"/>
</dbReference>
<keyword evidence="7" id="KW-0406">Ion transport</keyword>
<evidence type="ECO:0000259" key="10">
    <source>
        <dbReference type="PROSITE" id="PS50893"/>
    </source>
</evidence>
<dbReference type="CDD" id="cd03259">
    <property type="entry name" value="ABC_Carb_Solutes_like"/>
    <property type="match status" value="1"/>
</dbReference>
<keyword evidence="2" id="KW-1003">Cell membrane</keyword>
<dbReference type="PROSITE" id="PS00211">
    <property type="entry name" value="ABC_TRANSPORTER_1"/>
    <property type="match status" value="1"/>
</dbReference>
<keyword evidence="1" id="KW-0813">Transport</keyword>
<evidence type="ECO:0000256" key="2">
    <source>
        <dbReference type="ARBA" id="ARBA00022475"/>
    </source>
</evidence>
<keyword evidence="3" id="KW-0410">Iron transport</keyword>
<dbReference type="EC" id="7.6.2.9" evidence="9"/>
<evidence type="ECO:0000256" key="5">
    <source>
        <dbReference type="ARBA" id="ARBA00022840"/>
    </source>
</evidence>
<dbReference type="EMBL" id="JARQAI010000026">
    <property type="protein sequence ID" value="MDT2738011.1"/>
    <property type="molecule type" value="Genomic_DNA"/>
</dbReference>
<evidence type="ECO:0000256" key="9">
    <source>
        <dbReference type="ARBA" id="ARBA00066388"/>
    </source>
</evidence>
<proteinExistence type="predicted"/>
<dbReference type="Pfam" id="PF00005">
    <property type="entry name" value="ABC_tran"/>
    <property type="match status" value="1"/>
</dbReference>
<dbReference type="PANTHER" id="PTHR42781:SF4">
    <property type="entry name" value="SPERMIDINE_PUTRESCINE IMPORT ATP-BINDING PROTEIN POTA"/>
    <property type="match status" value="1"/>
</dbReference>
<comment type="caution">
    <text evidence="11">The sequence shown here is derived from an EMBL/GenBank/DDBJ whole genome shotgun (WGS) entry which is preliminary data.</text>
</comment>
<dbReference type="GO" id="GO:0016020">
    <property type="term" value="C:membrane"/>
    <property type="evidence" value="ECO:0007669"/>
    <property type="project" value="InterPro"/>
</dbReference>
<dbReference type="Proteomes" id="UP001269061">
    <property type="component" value="Unassembled WGS sequence"/>
</dbReference>
<dbReference type="GO" id="GO:0016887">
    <property type="term" value="F:ATP hydrolysis activity"/>
    <property type="evidence" value="ECO:0007669"/>
    <property type="project" value="InterPro"/>
</dbReference>
<dbReference type="InterPro" id="IPR027417">
    <property type="entry name" value="P-loop_NTPase"/>
</dbReference>
<keyword evidence="4" id="KW-0547">Nucleotide-binding</keyword>
<evidence type="ECO:0000256" key="3">
    <source>
        <dbReference type="ARBA" id="ARBA00022496"/>
    </source>
</evidence>
<protein>
    <recommendedName>
        <fullName evidence="9">ABC-type quaternary amine transporter</fullName>
        <ecNumber evidence="9">7.6.2.9</ecNumber>
    </recommendedName>
</protein>
<dbReference type="PROSITE" id="PS50893">
    <property type="entry name" value="ABC_TRANSPORTER_2"/>
    <property type="match status" value="1"/>
</dbReference>
<dbReference type="InterPro" id="IPR050093">
    <property type="entry name" value="ABC_SmlMolc_Importer"/>
</dbReference>
<sequence>MGLSVKNLKLSYGKKEILHDLSFDVKEGEILALFGPSGVGKTSLLKMIAGIQPVEKGIITFDGAFSQAETLLVFQDFWLFPHMNVVENIAFGLKARKFPSQQIKEKTAEILKVFDLSGLERHFPDQLSGGQKQRVALARVLVLEPKLLLLDEPFANLDNHLKESMRDYLRRLQQTYQFSIVLVTHDREEAFQLANRMIILMDGTIQQIGKPRDIYFYPENRQVTEAIGEANFIPGIISETSFQTEQFALSVRNSNEIAGDGVLYLPYGAEIIVGATGIPAFIEQSEWTPQGQRVVAKLGNERCIFTNLSEKVTSGTSVCLEFPEKLQVMEK</sequence>